<dbReference type="SUPFAM" id="SSF53756">
    <property type="entry name" value="UDP-Glycosyltransferase/glycogen phosphorylase"/>
    <property type="match status" value="1"/>
</dbReference>
<evidence type="ECO:0000313" key="1">
    <source>
        <dbReference type="EMBL" id="KAF0931834.1"/>
    </source>
</evidence>
<sequence length="91" mass="10314">MLCWPLYAEQRINKVLMVEDMGVAVEMDGWLEGLVTAGEVETKVRLVMESEQGRKLRERVEVHREAAVMAWMDGGNSHLSFALLLFHLGKA</sequence>
<name>A0A6G1F4P0_9ORYZ</name>
<dbReference type="Gene3D" id="3.40.50.2000">
    <property type="entry name" value="Glycogen Phosphorylase B"/>
    <property type="match status" value="1"/>
</dbReference>
<dbReference type="Proteomes" id="UP000479710">
    <property type="component" value="Unassembled WGS sequence"/>
</dbReference>
<dbReference type="EMBL" id="SPHZ02000001">
    <property type="protein sequence ID" value="KAF0931834.1"/>
    <property type="molecule type" value="Genomic_DNA"/>
</dbReference>
<dbReference type="PANTHER" id="PTHR48048:SF92">
    <property type="entry name" value="OS01G0869400 PROTEIN"/>
    <property type="match status" value="1"/>
</dbReference>
<dbReference type="OrthoDB" id="784214at2759"/>
<gene>
    <name evidence="1" type="ORF">E2562_005797</name>
</gene>
<dbReference type="PANTHER" id="PTHR48048">
    <property type="entry name" value="GLYCOSYLTRANSFERASE"/>
    <property type="match status" value="1"/>
</dbReference>
<protein>
    <submittedName>
        <fullName evidence="1">Uncharacterized protein</fullName>
    </submittedName>
</protein>
<reference evidence="1 2" key="1">
    <citation type="submission" date="2019-11" db="EMBL/GenBank/DDBJ databases">
        <title>Whole genome sequence of Oryza granulata.</title>
        <authorList>
            <person name="Li W."/>
        </authorList>
    </citation>
    <scope>NUCLEOTIDE SEQUENCE [LARGE SCALE GENOMIC DNA]</scope>
    <source>
        <strain evidence="2">cv. Menghai</strain>
        <tissue evidence="1">Leaf</tissue>
    </source>
</reference>
<evidence type="ECO:0000313" key="2">
    <source>
        <dbReference type="Proteomes" id="UP000479710"/>
    </source>
</evidence>
<dbReference type="GO" id="GO:0035251">
    <property type="term" value="F:UDP-glucosyltransferase activity"/>
    <property type="evidence" value="ECO:0007669"/>
    <property type="project" value="InterPro"/>
</dbReference>
<comment type="caution">
    <text evidence="1">The sequence shown here is derived from an EMBL/GenBank/DDBJ whole genome shotgun (WGS) entry which is preliminary data.</text>
</comment>
<accession>A0A6G1F4P0</accession>
<proteinExistence type="predicted"/>
<dbReference type="AlphaFoldDB" id="A0A6G1F4P0"/>
<organism evidence="1 2">
    <name type="scientific">Oryza meyeriana var. granulata</name>
    <dbReference type="NCBI Taxonomy" id="110450"/>
    <lineage>
        <taxon>Eukaryota</taxon>
        <taxon>Viridiplantae</taxon>
        <taxon>Streptophyta</taxon>
        <taxon>Embryophyta</taxon>
        <taxon>Tracheophyta</taxon>
        <taxon>Spermatophyta</taxon>
        <taxon>Magnoliopsida</taxon>
        <taxon>Liliopsida</taxon>
        <taxon>Poales</taxon>
        <taxon>Poaceae</taxon>
        <taxon>BOP clade</taxon>
        <taxon>Oryzoideae</taxon>
        <taxon>Oryzeae</taxon>
        <taxon>Oryzinae</taxon>
        <taxon>Oryza</taxon>
        <taxon>Oryza meyeriana</taxon>
    </lineage>
</organism>
<dbReference type="InterPro" id="IPR050481">
    <property type="entry name" value="UDP-glycosyltransf_plant"/>
</dbReference>
<keyword evidence="2" id="KW-1185">Reference proteome</keyword>